<keyword evidence="1" id="KW-1133">Transmembrane helix</keyword>
<protein>
    <submittedName>
        <fullName evidence="2">Uncharacterized protein</fullName>
    </submittedName>
</protein>
<feature type="transmembrane region" description="Helical" evidence="1">
    <location>
        <begin position="78"/>
        <end position="95"/>
    </location>
</feature>
<feature type="transmembrane region" description="Helical" evidence="1">
    <location>
        <begin position="20"/>
        <end position="40"/>
    </location>
</feature>
<keyword evidence="1" id="KW-0812">Transmembrane</keyword>
<name>A0ABU0EY38_9PSEU</name>
<keyword evidence="1" id="KW-0472">Membrane</keyword>
<dbReference type="Proteomes" id="UP001229651">
    <property type="component" value="Unassembled WGS sequence"/>
</dbReference>
<keyword evidence="3" id="KW-1185">Reference proteome</keyword>
<accession>A0ABU0EY38</accession>
<reference evidence="2 3" key="1">
    <citation type="submission" date="2023-07" db="EMBL/GenBank/DDBJ databases">
        <title>Sequencing the genomes of 1000 actinobacteria strains.</title>
        <authorList>
            <person name="Klenk H.-P."/>
        </authorList>
    </citation>
    <scope>NUCLEOTIDE SEQUENCE [LARGE SCALE GENOMIC DNA]</scope>
    <source>
        <strain evidence="2 3">DSM 45805</strain>
    </source>
</reference>
<gene>
    <name evidence="2" type="ORF">FB470_004228</name>
</gene>
<comment type="caution">
    <text evidence="2">The sequence shown here is derived from an EMBL/GenBank/DDBJ whole genome shotgun (WGS) entry which is preliminary data.</text>
</comment>
<dbReference type="EMBL" id="JAUSUT010000001">
    <property type="protein sequence ID" value="MDQ0380234.1"/>
    <property type="molecule type" value="Genomic_DNA"/>
</dbReference>
<dbReference type="RefSeq" id="WP_306994061.1">
    <property type="nucleotide sequence ID" value="NZ_JAUSUT010000001.1"/>
</dbReference>
<evidence type="ECO:0000256" key="1">
    <source>
        <dbReference type="SAM" id="Phobius"/>
    </source>
</evidence>
<evidence type="ECO:0000313" key="3">
    <source>
        <dbReference type="Proteomes" id="UP001229651"/>
    </source>
</evidence>
<evidence type="ECO:0000313" key="2">
    <source>
        <dbReference type="EMBL" id="MDQ0380234.1"/>
    </source>
</evidence>
<sequence>MTSLATAQTDTKRPTALGRWLAGGALVAVTTGLALLLARVSGSLPHVLPGYTEWQEQAYRRIPQFLRWVLGDTTEAQFVKSGLGGLGLLAGGWIAHTGWKRRRRWAGSASAPAPGCGRG</sequence>
<organism evidence="2 3">
    <name type="scientific">Amycolatopsis thermophila</name>
    <dbReference type="NCBI Taxonomy" id="206084"/>
    <lineage>
        <taxon>Bacteria</taxon>
        <taxon>Bacillati</taxon>
        <taxon>Actinomycetota</taxon>
        <taxon>Actinomycetes</taxon>
        <taxon>Pseudonocardiales</taxon>
        <taxon>Pseudonocardiaceae</taxon>
        <taxon>Amycolatopsis</taxon>
    </lineage>
</organism>
<proteinExistence type="predicted"/>